<gene>
    <name evidence="2" type="ORF">FF38_09665</name>
</gene>
<feature type="non-terminal residue" evidence="2">
    <location>
        <position position="385"/>
    </location>
</feature>
<organism evidence="2 3">
    <name type="scientific">Lucilia cuprina</name>
    <name type="common">Green bottle fly</name>
    <name type="synonym">Australian sheep blowfly</name>
    <dbReference type="NCBI Taxonomy" id="7375"/>
    <lineage>
        <taxon>Eukaryota</taxon>
        <taxon>Metazoa</taxon>
        <taxon>Ecdysozoa</taxon>
        <taxon>Arthropoda</taxon>
        <taxon>Hexapoda</taxon>
        <taxon>Insecta</taxon>
        <taxon>Pterygota</taxon>
        <taxon>Neoptera</taxon>
        <taxon>Endopterygota</taxon>
        <taxon>Diptera</taxon>
        <taxon>Brachycera</taxon>
        <taxon>Muscomorpha</taxon>
        <taxon>Oestroidea</taxon>
        <taxon>Calliphoridae</taxon>
        <taxon>Luciliinae</taxon>
        <taxon>Lucilia</taxon>
    </lineage>
</organism>
<reference evidence="2 3" key="1">
    <citation type="journal article" date="2015" name="Nat. Commun.">
        <title>Lucilia cuprina genome unlocks parasitic fly biology to underpin future interventions.</title>
        <authorList>
            <person name="Anstead C.A."/>
            <person name="Korhonen P.K."/>
            <person name="Young N.D."/>
            <person name="Hall R.S."/>
            <person name="Jex A.R."/>
            <person name="Murali S.C."/>
            <person name="Hughes D.S."/>
            <person name="Lee S.F."/>
            <person name="Perry T."/>
            <person name="Stroehlein A.J."/>
            <person name="Ansell B.R."/>
            <person name="Breugelmans B."/>
            <person name="Hofmann A."/>
            <person name="Qu J."/>
            <person name="Dugan S."/>
            <person name="Lee S.L."/>
            <person name="Chao H."/>
            <person name="Dinh H."/>
            <person name="Han Y."/>
            <person name="Doddapaneni H.V."/>
            <person name="Worley K.C."/>
            <person name="Muzny D.M."/>
            <person name="Ioannidis P."/>
            <person name="Waterhouse R.M."/>
            <person name="Zdobnov E.M."/>
            <person name="James P.J."/>
            <person name="Bagnall N.H."/>
            <person name="Kotze A.C."/>
            <person name="Gibbs R.A."/>
            <person name="Richards S."/>
            <person name="Batterham P."/>
            <person name="Gasser R.B."/>
        </authorList>
    </citation>
    <scope>NUCLEOTIDE SEQUENCE [LARGE SCALE GENOMIC DNA]</scope>
    <source>
        <strain evidence="2 3">LS</strain>
        <tissue evidence="2">Full body</tissue>
    </source>
</reference>
<feature type="compositionally biased region" description="Low complexity" evidence="1">
    <location>
        <begin position="1"/>
        <end position="49"/>
    </location>
</feature>
<accession>A0A0L0CQV1</accession>
<evidence type="ECO:0000313" key="2">
    <source>
        <dbReference type="EMBL" id="KNC34621.1"/>
    </source>
</evidence>
<dbReference type="Proteomes" id="UP000037069">
    <property type="component" value="Unassembled WGS sequence"/>
</dbReference>
<sequence length="385" mass="42507">MAPVKNPNSTNKNSTNSSNSHSHNSIPPAGTTAVASNATNSSHSSNPSSSHRKQTGTVPKASTKSSTNCNSSTVAGQKPLLQPSGLAQLANRCSPLNIVASIQQQQQQQQQQHTRNQQQQQQHKNTEIVAPIRRELKDLNDYLLTTVLTTTTNNTNNLNNNNNKQQQQQLQTTAGQHQHQSNTTATNSDFENSQENQQRFCYPVRPIPRRNQQTQQQQQQQQQQQLHGSSNQQTQSDFLNCTQNSNTNLNTAIGVVIPTTPGLSSSSTATQSVQPVASNINTTLNDNSLLGPQFEQHLQLLVVQRLKQLFENTQTQPFLNLTSNILPTIQASSSANLANAVLNHNSNEFNQLAQRFQQTLNANNNHKINLENSLQAQQKVRNLIK</sequence>
<dbReference type="EMBL" id="JRES01000045">
    <property type="protein sequence ID" value="KNC34621.1"/>
    <property type="molecule type" value="Genomic_DNA"/>
</dbReference>
<dbReference type="OrthoDB" id="2125770at2759"/>
<name>A0A0L0CQV1_LUCCU</name>
<feature type="compositionally biased region" description="Low complexity" evidence="1">
    <location>
        <begin position="152"/>
        <end position="173"/>
    </location>
</feature>
<feature type="compositionally biased region" description="Low complexity" evidence="1">
    <location>
        <begin position="62"/>
        <end position="73"/>
    </location>
</feature>
<dbReference type="InterPro" id="IPR052145">
    <property type="entry name" value="Mediator/Homeobox_domain"/>
</dbReference>
<evidence type="ECO:0000313" key="3">
    <source>
        <dbReference type="Proteomes" id="UP000037069"/>
    </source>
</evidence>
<feature type="compositionally biased region" description="Polar residues" evidence="1">
    <location>
        <begin position="174"/>
        <end position="196"/>
    </location>
</feature>
<protein>
    <submittedName>
        <fullName evidence="2">Uncharacterized protein</fullName>
    </submittedName>
</protein>
<feature type="region of interest" description="Disordered" evidence="1">
    <location>
        <begin position="152"/>
        <end position="196"/>
    </location>
</feature>
<evidence type="ECO:0000256" key="1">
    <source>
        <dbReference type="SAM" id="MobiDB-lite"/>
    </source>
</evidence>
<dbReference type="PANTHER" id="PTHR24330:SF19">
    <property type="entry name" value="MEDIATOR OF RNA POLYMERASE II TRANSCRIPTION SUBUNIT 29"/>
    <property type="match status" value="1"/>
</dbReference>
<feature type="region of interest" description="Disordered" evidence="1">
    <location>
        <begin position="1"/>
        <end position="76"/>
    </location>
</feature>
<feature type="compositionally biased region" description="Low complexity" evidence="1">
    <location>
        <begin position="211"/>
        <end position="235"/>
    </location>
</feature>
<dbReference type="AlphaFoldDB" id="A0A0L0CQV1"/>
<proteinExistence type="predicted"/>
<keyword evidence="3" id="KW-1185">Reference proteome</keyword>
<dbReference type="PANTHER" id="PTHR24330">
    <property type="entry name" value="HOMEOBOX PROTEIN BARH-LIKE"/>
    <property type="match status" value="1"/>
</dbReference>
<feature type="region of interest" description="Disordered" evidence="1">
    <location>
        <begin position="209"/>
        <end position="241"/>
    </location>
</feature>
<comment type="caution">
    <text evidence="2">The sequence shown here is derived from an EMBL/GenBank/DDBJ whole genome shotgun (WGS) entry which is preliminary data.</text>
</comment>